<proteinExistence type="predicted"/>
<protein>
    <submittedName>
        <fullName evidence="1">Uncharacterized protein</fullName>
    </submittedName>
</protein>
<name>A0A8S5MSC1_9CAUD</name>
<evidence type="ECO:0000313" key="1">
    <source>
        <dbReference type="EMBL" id="DAD85082.1"/>
    </source>
</evidence>
<organism evidence="1">
    <name type="scientific">Myoviridae sp. ctbWL16</name>
    <dbReference type="NCBI Taxonomy" id="2826668"/>
    <lineage>
        <taxon>Viruses</taxon>
        <taxon>Duplodnaviria</taxon>
        <taxon>Heunggongvirae</taxon>
        <taxon>Uroviricota</taxon>
        <taxon>Caudoviricetes</taxon>
    </lineage>
</organism>
<sequence>MFKVAKREVRDVEPFEYYPSDAELTLGSAANLGSGGKLSKAASTVKPSHIVMGEKNADGMYPAMKVVPTTTFEVMSTATVADTLIGNKVTLGADDASVTATTTSGIFVVDWTDGAETNSTVRGHFA</sequence>
<reference evidence="1" key="1">
    <citation type="journal article" date="2021" name="Proc. Natl. Acad. Sci. U.S.A.">
        <title>A Catalog of Tens of Thousands of Viruses from Human Metagenomes Reveals Hidden Associations with Chronic Diseases.</title>
        <authorList>
            <person name="Tisza M.J."/>
            <person name="Buck C.B."/>
        </authorList>
    </citation>
    <scope>NUCLEOTIDE SEQUENCE</scope>
    <source>
        <strain evidence="1">CtbWL16</strain>
    </source>
</reference>
<dbReference type="EMBL" id="BK014973">
    <property type="protein sequence ID" value="DAD85082.1"/>
    <property type="molecule type" value="Genomic_DNA"/>
</dbReference>
<accession>A0A8S5MSC1</accession>